<dbReference type="Pfam" id="PF00201">
    <property type="entry name" value="UDPGT"/>
    <property type="match status" value="1"/>
</dbReference>
<dbReference type="GO" id="GO:0080044">
    <property type="term" value="F:quercetin 7-O-glucosyltransferase activity"/>
    <property type="evidence" value="ECO:0007669"/>
    <property type="project" value="TreeGrafter"/>
</dbReference>
<dbReference type="FunFam" id="3.40.50.2000:FF:000027">
    <property type="entry name" value="Glycosyltransferase"/>
    <property type="match status" value="1"/>
</dbReference>
<dbReference type="SUPFAM" id="SSF53756">
    <property type="entry name" value="UDP-Glycosyltransferase/glycogen phosphorylase"/>
    <property type="match status" value="1"/>
</dbReference>
<dbReference type="FunFam" id="3.40.50.2000:FF:000065">
    <property type="entry name" value="Glycosyltransferase"/>
    <property type="match status" value="1"/>
</dbReference>
<evidence type="ECO:0000256" key="5">
    <source>
        <dbReference type="RuleBase" id="RU362057"/>
    </source>
</evidence>
<protein>
    <recommendedName>
        <fullName evidence="5">Glycosyltransferase</fullName>
        <ecNumber evidence="5">2.4.1.-</ecNumber>
    </recommendedName>
</protein>
<dbReference type="EMBL" id="EF084968">
    <property type="protein sequence ID" value="ABK24277.1"/>
    <property type="molecule type" value="mRNA"/>
</dbReference>
<comment type="similarity">
    <text evidence="1 4">Belongs to the UDP-glycosyltransferase family.</text>
</comment>
<evidence type="ECO:0000256" key="1">
    <source>
        <dbReference type="ARBA" id="ARBA00009995"/>
    </source>
</evidence>
<name>A9NUG6_PICSI</name>
<dbReference type="CAZy" id="GT1">
    <property type="family name" value="Glycosyltransferase Family 1"/>
</dbReference>
<proteinExistence type="evidence at transcript level"/>
<dbReference type="AlphaFoldDB" id="A9NUG6"/>
<evidence type="ECO:0000256" key="2">
    <source>
        <dbReference type="ARBA" id="ARBA00022676"/>
    </source>
</evidence>
<dbReference type="PANTHER" id="PTHR11926:SF774">
    <property type="entry name" value="UDP-GLYCOSYLTRANSFERASE 85A1-RELATED"/>
    <property type="match status" value="1"/>
</dbReference>
<evidence type="ECO:0000256" key="4">
    <source>
        <dbReference type="RuleBase" id="RU003718"/>
    </source>
</evidence>
<reference evidence="6" key="1">
    <citation type="journal article" date="2008" name="BMC Genomics">
        <title>A conifer genomics resource of 200,000 spruce (Picea spp.) ESTs and 6,464 high-quality, sequence-finished full-length cDNAs for Sitka spruce (Picea sitchensis).</title>
        <authorList>
            <person name="Ralph S.G."/>
            <person name="Chun H.J."/>
            <person name="Kolosova N."/>
            <person name="Cooper D."/>
            <person name="Oddy C."/>
            <person name="Ritland C.E."/>
            <person name="Kirkpatrick R."/>
            <person name="Moore R."/>
            <person name="Barber S."/>
            <person name="Holt R.A."/>
            <person name="Jones S.J."/>
            <person name="Marra M.A."/>
            <person name="Douglas C.J."/>
            <person name="Ritland K."/>
            <person name="Bohlmann J."/>
        </authorList>
    </citation>
    <scope>NUCLEOTIDE SEQUENCE</scope>
    <source>
        <tissue evidence="6">Bark</tissue>
    </source>
</reference>
<accession>A9NUG6</accession>
<dbReference type="PROSITE" id="PS00375">
    <property type="entry name" value="UDPGT"/>
    <property type="match status" value="1"/>
</dbReference>
<dbReference type="InterPro" id="IPR002213">
    <property type="entry name" value="UDP_glucos_trans"/>
</dbReference>
<dbReference type="Gene3D" id="3.40.50.2000">
    <property type="entry name" value="Glycogen Phosphorylase B"/>
    <property type="match status" value="2"/>
</dbReference>
<organism evidence="6">
    <name type="scientific">Picea sitchensis</name>
    <name type="common">Sitka spruce</name>
    <name type="synonym">Pinus sitchensis</name>
    <dbReference type="NCBI Taxonomy" id="3332"/>
    <lineage>
        <taxon>Eukaryota</taxon>
        <taxon>Viridiplantae</taxon>
        <taxon>Streptophyta</taxon>
        <taxon>Embryophyta</taxon>
        <taxon>Tracheophyta</taxon>
        <taxon>Spermatophyta</taxon>
        <taxon>Pinopsida</taxon>
        <taxon>Pinidae</taxon>
        <taxon>Conifers I</taxon>
        <taxon>Pinales</taxon>
        <taxon>Pinaceae</taxon>
        <taxon>Picea</taxon>
    </lineage>
</organism>
<evidence type="ECO:0000313" key="6">
    <source>
        <dbReference type="EMBL" id="ABK24277.1"/>
    </source>
</evidence>
<dbReference type="InterPro" id="IPR035595">
    <property type="entry name" value="UDP_glycos_trans_CS"/>
</dbReference>
<dbReference type="PANTHER" id="PTHR11926">
    <property type="entry name" value="GLUCOSYL/GLUCURONOSYL TRANSFERASES"/>
    <property type="match status" value="1"/>
</dbReference>
<dbReference type="EC" id="2.4.1.-" evidence="5"/>
<dbReference type="CDD" id="cd03784">
    <property type="entry name" value="GT1_Gtf-like"/>
    <property type="match status" value="1"/>
</dbReference>
<sequence>MESQSIPVDQQRPHAVLFPFPLQGHIKPFMNLAKILSNRGFYVTFVSTEFVQKRLAESGGGLTQHDSITFETVPDGLPPQHGRTQNIPELFKSMEDNGHIHFHELMEKLQNLPNVPPVTFIVTDGLLSKTQDIANQYGVPRVAFWTTSACGFMAYFSMPLLINKGYLPLKDESCLTSEYLDEPRISCIPGMPQLRLRDLPSFCLVTDSSDIMFRNGISQTQGTLPAAALILNTFDELEGPVLEALSVHFPVYAIGPLLLSQSFHCNDKDGSFDELSMWKEESSCLTWLDTRKPSSVMYVCLGSLAVLSNEELLEFAWGLASSNQSFLWVVRTDIVHGESAILPKEFIEETKNRGMLVGWAPQIKVLSHPSVGGFLTHSGWNSTLESISAGVPMMCWPFFAEQQTNAKFVCEEWGIGMQVNKKVKREELAMLVRNLIKGEEGGEMRRKIGKLKETAKRAVQKGGSSNNNLDKLLSQIFLKSMHQMIVQNVEADS</sequence>
<dbReference type="GO" id="GO:0080043">
    <property type="term" value="F:quercetin 3-O-glucosyltransferase activity"/>
    <property type="evidence" value="ECO:0007669"/>
    <property type="project" value="TreeGrafter"/>
</dbReference>
<keyword evidence="3 4" id="KW-0808">Transferase</keyword>
<keyword evidence="2 4" id="KW-0328">Glycosyltransferase</keyword>
<evidence type="ECO:0000256" key="3">
    <source>
        <dbReference type="ARBA" id="ARBA00022679"/>
    </source>
</evidence>